<dbReference type="AlphaFoldDB" id="A0A9D4V3Q9"/>
<keyword evidence="4" id="KW-0378">Hydrolase</keyword>
<comment type="catalytic activity">
    <reaction evidence="1">
        <text>Hydrolysis of terminal non-reducing N-acetyl-D-hexosamine residues in N-acetyl-beta-D-hexosaminides.</text>
        <dbReference type="EC" id="3.2.1.52"/>
    </reaction>
</comment>
<accession>A0A9D4V3Q9</accession>
<organism evidence="6 7">
    <name type="scientific">Adiantum capillus-veneris</name>
    <name type="common">Maidenhair fern</name>
    <dbReference type="NCBI Taxonomy" id="13818"/>
    <lineage>
        <taxon>Eukaryota</taxon>
        <taxon>Viridiplantae</taxon>
        <taxon>Streptophyta</taxon>
        <taxon>Embryophyta</taxon>
        <taxon>Tracheophyta</taxon>
        <taxon>Polypodiopsida</taxon>
        <taxon>Polypodiidae</taxon>
        <taxon>Polypodiales</taxon>
        <taxon>Pteridineae</taxon>
        <taxon>Pteridaceae</taxon>
        <taxon>Vittarioideae</taxon>
        <taxon>Adiantum</taxon>
    </lineage>
</organism>
<dbReference type="Proteomes" id="UP000886520">
    <property type="component" value="Chromosome 6"/>
</dbReference>
<feature type="domain" description="Glycoside hydrolase family 20 catalytic" evidence="5">
    <location>
        <begin position="26"/>
        <end position="83"/>
    </location>
</feature>
<comment type="similarity">
    <text evidence="2">Belongs to the glycosyl hydrolase 20 family.</text>
</comment>
<evidence type="ECO:0000256" key="4">
    <source>
        <dbReference type="ARBA" id="ARBA00022801"/>
    </source>
</evidence>
<comment type="caution">
    <text evidence="6">The sequence shown here is derived from an EMBL/GenBank/DDBJ whole genome shotgun (WGS) entry which is preliminary data.</text>
</comment>
<proteinExistence type="inferred from homology"/>
<dbReference type="GO" id="GO:0005975">
    <property type="term" value="P:carbohydrate metabolic process"/>
    <property type="evidence" value="ECO:0007669"/>
    <property type="project" value="InterPro"/>
</dbReference>
<name>A0A9D4V3Q9_ADICA</name>
<dbReference type="OrthoDB" id="428480at2759"/>
<protein>
    <recommendedName>
        <fullName evidence="3">beta-N-acetylhexosaminidase</fullName>
        <ecNumber evidence="3">3.2.1.52</ecNumber>
    </recommendedName>
</protein>
<dbReference type="EC" id="3.2.1.52" evidence="3"/>
<dbReference type="Gene3D" id="3.20.20.80">
    <property type="entry name" value="Glycosidases"/>
    <property type="match status" value="1"/>
</dbReference>
<evidence type="ECO:0000259" key="5">
    <source>
        <dbReference type="Pfam" id="PF00728"/>
    </source>
</evidence>
<reference evidence="6" key="1">
    <citation type="submission" date="2021-01" db="EMBL/GenBank/DDBJ databases">
        <title>Adiantum capillus-veneris genome.</title>
        <authorList>
            <person name="Fang Y."/>
            <person name="Liao Q."/>
        </authorList>
    </citation>
    <scope>NUCLEOTIDE SEQUENCE</scope>
    <source>
        <strain evidence="6">H3</strain>
        <tissue evidence="6">Leaf</tissue>
    </source>
</reference>
<evidence type="ECO:0000256" key="1">
    <source>
        <dbReference type="ARBA" id="ARBA00001231"/>
    </source>
</evidence>
<dbReference type="EMBL" id="JABFUD020000006">
    <property type="protein sequence ID" value="KAI5079108.1"/>
    <property type="molecule type" value="Genomic_DNA"/>
</dbReference>
<gene>
    <name evidence="6" type="ORF">GOP47_0006779</name>
</gene>
<dbReference type="InterPro" id="IPR017853">
    <property type="entry name" value="GH"/>
</dbReference>
<dbReference type="GO" id="GO:0004563">
    <property type="term" value="F:beta-N-acetylhexosaminidase activity"/>
    <property type="evidence" value="ECO:0007669"/>
    <property type="project" value="UniProtKB-EC"/>
</dbReference>
<evidence type="ECO:0000313" key="7">
    <source>
        <dbReference type="Proteomes" id="UP000886520"/>
    </source>
</evidence>
<dbReference type="Pfam" id="PF00728">
    <property type="entry name" value="Glyco_hydro_20"/>
    <property type="match status" value="1"/>
</dbReference>
<evidence type="ECO:0000256" key="3">
    <source>
        <dbReference type="ARBA" id="ARBA00012663"/>
    </source>
</evidence>
<sequence>MVESQHLVPFRRLAFNLVAAGGSWCGPYKTWQRSYNYDITYSLTEEEAGLVMRGEVCFWSEQAGETVLLWSCASALAESLWSGNQRRAALSMLFIASMIGATTWFLRASRPCLFSPYGARNIPVNVIRLFALMN</sequence>
<evidence type="ECO:0000256" key="2">
    <source>
        <dbReference type="ARBA" id="ARBA00006285"/>
    </source>
</evidence>
<dbReference type="InterPro" id="IPR015883">
    <property type="entry name" value="Glyco_hydro_20_cat"/>
</dbReference>
<dbReference type="SUPFAM" id="SSF51445">
    <property type="entry name" value="(Trans)glycosidases"/>
    <property type="match status" value="1"/>
</dbReference>
<keyword evidence="7" id="KW-1185">Reference proteome</keyword>
<evidence type="ECO:0000313" key="6">
    <source>
        <dbReference type="EMBL" id="KAI5079108.1"/>
    </source>
</evidence>